<name>A0ABD5ZNR9_9EURY</name>
<reference evidence="1 2" key="1">
    <citation type="journal article" date="2019" name="Int. J. Syst. Evol. Microbiol.">
        <title>The Global Catalogue of Microorganisms (GCM) 10K type strain sequencing project: providing services to taxonomists for standard genome sequencing and annotation.</title>
        <authorList>
            <consortium name="The Broad Institute Genomics Platform"/>
            <consortium name="The Broad Institute Genome Sequencing Center for Infectious Disease"/>
            <person name="Wu L."/>
            <person name="Ma J."/>
        </authorList>
    </citation>
    <scope>NUCLEOTIDE SEQUENCE [LARGE SCALE GENOMIC DNA]</scope>
    <source>
        <strain evidence="1 2">DT85</strain>
    </source>
</reference>
<dbReference type="RefSeq" id="WP_276235919.1">
    <property type="nucleotide sequence ID" value="NZ_CP119802.1"/>
</dbReference>
<protein>
    <recommendedName>
        <fullName evidence="3">CRISPR-associated exonuclease Cas4</fullName>
    </recommendedName>
</protein>
<proteinExistence type="predicted"/>
<dbReference type="Proteomes" id="UP001596398">
    <property type="component" value="Unassembled WGS sequence"/>
</dbReference>
<evidence type="ECO:0000313" key="2">
    <source>
        <dbReference type="Proteomes" id="UP001596398"/>
    </source>
</evidence>
<sequence length="214" mass="23991">MHAFSDLATAAYCPRKLYYRRREDDRSVPEEVERVRALAFRYPDLAAPDSDLRDEPVEPTPTQYRANLGRARELAAWDALCDPARRNAFLEGREARGIAHKVLDDPLAVSVVSAGAPPDEGAWRPQTVRAVAAAKALSWEEGTEVARAYVEYPAYGVVRRLRLSTRRKAIYRETVATVEAMDGPPARLSDDARCGPCEYREECGVRTRSLRSLL</sequence>
<evidence type="ECO:0008006" key="3">
    <source>
        <dbReference type="Google" id="ProtNLM"/>
    </source>
</evidence>
<comment type="caution">
    <text evidence="1">The sequence shown here is derived from an EMBL/GenBank/DDBJ whole genome shotgun (WGS) entry which is preliminary data.</text>
</comment>
<organism evidence="1 2">
    <name type="scientific">Halosegnis marinus</name>
    <dbReference type="NCBI Taxonomy" id="3034023"/>
    <lineage>
        <taxon>Archaea</taxon>
        <taxon>Methanobacteriati</taxon>
        <taxon>Methanobacteriota</taxon>
        <taxon>Stenosarchaea group</taxon>
        <taxon>Halobacteria</taxon>
        <taxon>Halobacteriales</taxon>
        <taxon>Natronomonadaceae</taxon>
        <taxon>Halosegnis</taxon>
    </lineage>
</organism>
<keyword evidence="2" id="KW-1185">Reference proteome</keyword>
<evidence type="ECO:0000313" key="1">
    <source>
        <dbReference type="EMBL" id="MFC7234898.1"/>
    </source>
</evidence>
<gene>
    <name evidence="1" type="ORF">ACFQJ4_06140</name>
</gene>
<accession>A0ABD5ZNR9</accession>
<dbReference type="GeneID" id="79266571"/>
<dbReference type="EMBL" id="JBHTAP010000001">
    <property type="protein sequence ID" value="MFC7234898.1"/>
    <property type="molecule type" value="Genomic_DNA"/>
</dbReference>
<dbReference type="AlphaFoldDB" id="A0ABD5ZNR9"/>